<reference evidence="1" key="1">
    <citation type="submission" date="2018-05" db="EMBL/GenBank/DDBJ databases">
        <authorList>
            <person name="Lanie J.A."/>
            <person name="Ng W.-L."/>
            <person name="Kazmierczak K.M."/>
            <person name="Andrzejewski T.M."/>
            <person name="Davidsen T.M."/>
            <person name="Wayne K.J."/>
            <person name="Tettelin H."/>
            <person name="Glass J.I."/>
            <person name="Rusch D."/>
            <person name="Podicherti R."/>
            <person name="Tsui H.-C.T."/>
            <person name="Winkler M.E."/>
        </authorList>
    </citation>
    <scope>NUCLEOTIDE SEQUENCE</scope>
</reference>
<name>A0A383BV56_9ZZZZ</name>
<gene>
    <name evidence="1" type="ORF">METZ01_LOCUS476554</name>
</gene>
<protein>
    <submittedName>
        <fullName evidence="1">Uncharacterized protein</fullName>
    </submittedName>
</protein>
<evidence type="ECO:0000313" key="1">
    <source>
        <dbReference type="EMBL" id="SVE23700.1"/>
    </source>
</evidence>
<dbReference type="EMBL" id="UINC01203442">
    <property type="protein sequence ID" value="SVE23700.1"/>
    <property type="molecule type" value="Genomic_DNA"/>
</dbReference>
<feature type="non-terminal residue" evidence="1">
    <location>
        <position position="126"/>
    </location>
</feature>
<organism evidence="1">
    <name type="scientific">marine metagenome</name>
    <dbReference type="NCBI Taxonomy" id="408172"/>
    <lineage>
        <taxon>unclassified sequences</taxon>
        <taxon>metagenomes</taxon>
        <taxon>ecological metagenomes</taxon>
    </lineage>
</organism>
<dbReference type="AlphaFoldDB" id="A0A383BV56"/>
<sequence>MQVTRINPEWIWNRALHVNITDTYISHTNTDKTTIPHEKPALHRTLMHEFEKFLKSTESTIFHEIIKGTTPDNHALYARKTFVTQRKKLIIDWYEAYGPLQVGFAAKLPNEIGVTRDKERPRRNRI</sequence>
<proteinExistence type="predicted"/>
<accession>A0A383BV56</accession>